<feature type="transmembrane region" description="Helical" evidence="3">
    <location>
        <begin position="300"/>
        <end position="322"/>
    </location>
</feature>
<sequence length="500" mass="57115">MDNTKQASTVIHKSLKLNRDYLDETLGVGKSFDIIAKEFHFDDHKAACYCVNGFFMTNGIFLLVRNIGKEIINFAKNNPSFEPNNLAEYLNTHISFVQVSLEKDMSKALTQILAGPMVWFLEGYDVAVVVDTRVYPARSPSESEVERVVRGPRDAYTETLITNTALTRRRIRDPNLRMEISQIGERSKTDICISYIENLTNKDLVSRVKERLKTITTDGIPMAEQSLDEYLVNSRWSSRWNPYPLVRYTERPDIAANYLLQGHVVIFVDTTPEVIILPTTFFHHLHHPEDYHMRPAVGTYMRWMILLAILMSLFLPAVWLEFAMHPKFLPKWLWFIGPEKGSHHISLPWQLLFVEIGLDILRRAIINTPLALASAIGLIAGIVFGQLTVKVGLISSEALVYIALATIGSFATSSIELSNANRMTRIALLILVGFFHMYGLIAGILIWFIWMANVKTFGIPYLWPLFPFDWLGVKQILIRQPAPAEMYRPKILKTQDITKK</sequence>
<dbReference type="PIRSF" id="PIRSF005690">
    <property type="entry name" value="GerBA"/>
    <property type="match status" value="1"/>
</dbReference>
<feature type="transmembrane region" description="Helical" evidence="3">
    <location>
        <begin position="398"/>
        <end position="415"/>
    </location>
</feature>
<dbReference type="InterPro" id="IPR004995">
    <property type="entry name" value="Spore_Ger"/>
</dbReference>
<dbReference type="EMBL" id="CP089291">
    <property type="protein sequence ID" value="UOF91068.1"/>
    <property type="molecule type" value="Genomic_DNA"/>
</dbReference>
<keyword evidence="2 3" id="KW-0472">Membrane</keyword>
<dbReference type="PANTHER" id="PTHR22550:SF9">
    <property type="entry name" value="STAGE V SPORULATION PROTEIN AF"/>
    <property type="match status" value="1"/>
</dbReference>
<evidence type="ECO:0000313" key="5">
    <source>
        <dbReference type="Proteomes" id="UP000830167"/>
    </source>
</evidence>
<protein>
    <submittedName>
        <fullName evidence="4">Spore germination protein</fullName>
    </submittedName>
</protein>
<gene>
    <name evidence="4" type="ORF">LSG31_02055</name>
</gene>
<keyword evidence="5" id="KW-1185">Reference proteome</keyword>
<dbReference type="PANTHER" id="PTHR22550">
    <property type="entry name" value="SPORE GERMINATION PROTEIN"/>
    <property type="match status" value="1"/>
</dbReference>
<dbReference type="RefSeq" id="WP_347437759.1">
    <property type="nucleotide sequence ID" value="NZ_CP089291.1"/>
</dbReference>
<evidence type="ECO:0000256" key="2">
    <source>
        <dbReference type="ARBA" id="ARBA00023136"/>
    </source>
</evidence>
<evidence type="ECO:0000256" key="3">
    <source>
        <dbReference type="SAM" id="Phobius"/>
    </source>
</evidence>
<dbReference type="Proteomes" id="UP000830167">
    <property type="component" value="Chromosome"/>
</dbReference>
<evidence type="ECO:0000256" key="1">
    <source>
        <dbReference type="ARBA" id="ARBA00005278"/>
    </source>
</evidence>
<feature type="transmembrane region" description="Helical" evidence="3">
    <location>
        <begin position="370"/>
        <end position="392"/>
    </location>
</feature>
<dbReference type="InterPro" id="IPR050768">
    <property type="entry name" value="UPF0353/GerABKA_families"/>
</dbReference>
<proteinExistence type="inferred from homology"/>
<feature type="transmembrane region" description="Helical" evidence="3">
    <location>
        <begin position="427"/>
        <end position="449"/>
    </location>
</feature>
<reference evidence="4" key="1">
    <citation type="submission" date="2021-12" db="EMBL/GenBank/DDBJ databases">
        <title>Alicyclobacillaceae gen. nov., sp. nov., isolated from chalcocite enrichment system.</title>
        <authorList>
            <person name="Jiang Z."/>
        </authorList>
    </citation>
    <scope>NUCLEOTIDE SEQUENCE</scope>
    <source>
        <strain evidence="4">MYW30-H2</strain>
    </source>
</reference>
<comment type="similarity">
    <text evidence="1">Belongs to the GerABKA family.</text>
</comment>
<evidence type="ECO:0000313" key="4">
    <source>
        <dbReference type="EMBL" id="UOF91068.1"/>
    </source>
</evidence>
<dbReference type="Pfam" id="PF03323">
    <property type="entry name" value="GerA"/>
    <property type="match status" value="1"/>
</dbReference>
<accession>A0ABY4CPE5</accession>
<keyword evidence="3" id="KW-0812">Transmembrane</keyword>
<name>A0ABY4CPE5_9BACL</name>
<organism evidence="4 5">
    <name type="scientific">Fodinisporobacter ferrooxydans</name>
    <dbReference type="NCBI Taxonomy" id="2901836"/>
    <lineage>
        <taxon>Bacteria</taxon>
        <taxon>Bacillati</taxon>
        <taxon>Bacillota</taxon>
        <taxon>Bacilli</taxon>
        <taxon>Bacillales</taxon>
        <taxon>Alicyclobacillaceae</taxon>
        <taxon>Fodinisporobacter</taxon>
    </lineage>
</organism>
<keyword evidence="3" id="KW-1133">Transmembrane helix</keyword>